<evidence type="ECO:0000313" key="3">
    <source>
        <dbReference type="Proteomes" id="UP000255277"/>
    </source>
</evidence>
<evidence type="ECO:0000313" key="2">
    <source>
        <dbReference type="EMBL" id="SUM34908.1"/>
    </source>
</evidence>
<gene>
    <name evidence="2" type="ORF">NCTC12195_04435</name>
</gene>
<name>A0A380FLA3_STAGA</name>
<proteinExistence type="predicted"/>
<feature type="region of interest" description="Disordered" evidence="1">
    <location>
        <begin position="21"/>
        <end position="58"/>
    </location>
</feature>
<feature type="compositionally biased region" description="Basic and acidic residues" evidence="1">
    <location>
        <begin position="21"/>
        <end position="47"/>
    </location>
</feature>
<sequence>MQNRLNNKDLKLPLADKLKKNEILAGEEHEHEGESHDEHAKHEEGSKDPSCVVRSRIR</sequence>
<dbReference type="EMBL" id="UHDK01000001">
    <property type="protein sequence ID" value="SUM34908.1"/>
    <property type="molecule type" value="Genomic_DNA"/>
</dbReference>
<reference evidence="2 3" key="1">
    <citation type="submission" date="2018-06" db="EMBL/GenBank/DDBJ databases">
        <authorList>
            <consortium name="Pathogen Informatics"/>
            <person name="Doyle S."/>
        </authorList>
    </citation>
    <scope>NUCLEOTIDE SEQUENCE [LARGE SCALE GENOMIC DNA]</scope>
    <source>
        <strain evidence="2 3">NCTC12195</strain>
    </source>
</reference>
<accession>A0A380FLA3</accession>
<organism evidence="2 3">
    <name type="scientific">Staphylococcus gallinarum</name>
    <dbReference type="NCBI Taxonomy" id="1293"/>
    <lineage>
        <taxon>Bacteria</taxon>
        <taxon>Bacillati</taxon>
        <taxon>Bacillota</taxon>
        <taxon>Bacilli</taxon>
        <taxon>Bacillales</taxon>
        <taxon>Staphylococcaceae</taxon>
        <taxon>Staphylococcus</taxon>
    </lineage>
</organism>
<dbReference type="Proteomes" id="UP000255277">
    <property type="component" value="Unassembled WGS sequence"/>
</dbReference>
<dbReference type="AlphaFoldDB" id="A0A380FLA3"/>
<protein>
    <submittedName>
        <fullName evidence="2">Uncharacterized protein</fullName>
    </submittedName>
</protein>
<evidence type="ECO:0000256" key="1">
    <source>
        <dbReference type="SAM" id="MobiDB-lite"/>
    </source>
</evidence>